<dbReference type="Proteomes" id="UP001626550">
    <property type="component" value="Unassembled WGS sequence"/>
</dbReference>
<protein>
    <submittedName>
        <fullName evidence="1">Uncharacterized protein</fullName>
    </submittedName>
</protein>
<organism evidence="1 2">
    <name type="scientific">Cichlidogyrus casuarinus</name>
    <dbReference type="NCBI Taxonomy" id="1844966"/>
    <lineage>
        <taxon>Eukaryota</taxon>
        <taxon>Metazoa</taxon>
        <taxon>Spiralia</taxon>
        <taxon>Lophotrochozoa</taxon>
        <taxon>Platyhelminthes</taxon>
        <taxon>Monogenea</taxon>
        <taxon>Monopisthocotylea</taxon>
        <taxon>Dactylogyridea</taxon>
        <taxon>Ancyrocephalidae</taxon>
        <taxon>Cichlidogyrus</taxon>
    </lineage>
</organism>
<accession>A0ABD2QJI7</accession>
<dbReference type="EMBL" id="JBJKFK010000129">
    <property type="protein sequence ID" value="KAL3319512.1"/>
    <property type="molecule type" value="Genomic_DNA"/>
</dbReference>
<evidence type="ECO:0000313" key="2">
    <source>
        <dbReference type="Proteomes" id="UP001626550"/>
    </source>
</evidence>
<proteinExistence type="predicted"/>
<sequence>MGFLTDLKILLVPKTRKEKPDGDEFPDSGSFKALIVENEDMVEELFNLSNLKELVEEDVTDVMQN</sequence>
<reference evidence="1 2" key="1">
    <citation type="submission" date="2024-11" db="EMBL/GenBank/DDBJ databases">
        <title>Adaptive evolution of stress response genes in parasites aligns with host niche diversity.</title>
        <authorList>
            <person name="Hahn C."/>
            <person name="Resl P."/>
        </authorList>
    </citation>
    <scope>NUCLEOTIDE SEQUENCE [LARGE SCALE GENOMIC DNA]</scope>
    <source>
        <strain evidence="1">EGGRZ-B1_66</strain>
        <tissue evidence="1">Body</tissue>
    </source>
</reference>
<name>A0ABD2QJI7_9PLAT</name>
<gene>
    <name evidence="1" type="ORF">Ciccas_001809</name>
</gene>
<dbReference type="AlphaFoldDB" id="A0ABD2QJI7"/>
<evidence type="ECO:0000313" key="1">
    <source>
        <dbReference type="EMBL" id="KAL3319512.1"/>
    </source>
</evidence>
<keyword evidence="2" id="KW-1185">Reference proteome</keyword>
<comment type="caution">
    <text evidence="1">The sequence shown here is derived from an EMBL/GenBank/DDBJ whole genome shotgun (WGS) entry which is preliminary data.</text>
</comment>